<accession>A0A8S5RPM8</accession>
<proteinExistence type="predicted"/>
<organism evidence="1">
    <name type="scientific">virus sp. ctrcb4</name>
    <dbReference type="NCBI Taxonomy" id="2825824"/>
    <lineage>
        <taxon>Viruses</taxon>
    </lineage>
</organism>
<evidence type="ECO:0000313" key="1">
    <source>
        <dbReference type="EMBL" id="DAE33131.1"/>
    </source>
</evidence>
<protein>
    <submittedName>
        <fullName evidence="1">Uncharacterized protein</fullName>
    </submittedName>
</protein>
<dbReference type="EMBL" id="BK059132">
    <property type="protein sequence ID" value="DAE33131.1"/>
    <property type="molecule type" value="Genomic_DNA"/>
</dbReference>
<sequence>MAQIIKYQKGGSTSNKRYGTFTIDGNKFEVDDNFLNQLTNYGKSLDDETAYQFSKITDALRNGENLSYDSNADRLDGNVQFDVTNSQNNRLGNRRSRIGRFFGNS</sequence>
<reference evidence="1" key="1">
    <citation type="journal article" date="2021" name="Proc. Natl. Acad. Sci. U.S.A.">
        <title>A Catalog of Tens of Thousands of Viruses from Human Metagenomes Reveals Hidden Associations with Chronic Diseases.</title>
        <authorList>
            <person name="Tisza M.J."/>
            <person name="Buck C.B."/>
        </authorList>
    </citation>
    <scope>NUCLEOTIDE SEQUENCE</scope>
    <source>
        <strain evidence="1">Ctrcb4</strain>
    </source>
</reference>
<name>A0A8S5RPM8_9VIRU</name>